<dbReference type="KEGG" id="mros:EHO51_11785"/>
<accession>A0A3G8M8G0</accession>
<dbReference type="RefSeq" id="WP_124739061.1">
    <property type="nucleotide sequence ID" value="NZ_CP034086.1"/>
</dbReference>
<gene>
    <name evidence="1" type="ORF">EHO51_11785</name>
</gene>
<dbReference type="EMBL" id="CP034086">
    <property type="protein sequence ID" value="AZG77360.1"/>
    <property type="molecule type" value="Genomic_DNA"/>
</dbReference>
<reference evidence="1 2" key="1">
    <citation type="submission" date="2018-11" db="EMBL/GenBank/DDBJ databases">
        <title>Genome squencing of methanotrophic bacteria isolated from alkaline groundwater in Korea.</title>
        <authorList>
            <person name="Nguyen L.N."/>
        </authorList>
    </citation>
    <scope>NUCLEOTIDE SEQUENCE [LARGE SCALE GENOMIC DNA]</scope>
    <source>
        <strain evidence="1 2">GW6</strain>
    </source>
</reference>
<organism evidence="1 2">
    <name type="scientific">Methylocystis rosea</name>
    <dbReference type="NCBI Taxonomy" id="173366"/>
    <lineage>
        <taxon>Bacteria</taxon>
        <taxon>Pseudomonadati</taxon>
        <taxon>Pseudomonadota</taxon>
        <taxon>Alphaproteobacteria</taxon>
        <taxon>Hyphomicrobiales</taxon>
        <taxon>Methylocystaceae</taxon>
        <taxon>Methylocystis</taxon>
    </lineage>
</organism>
<name>A0A3G8M8G0_9HYPH</name>
<dbReference type="Pfam" id="PF14350">
    <property type="entry name" value="Beta_protein"/>
    <property type="match status" value="1"/>
</dbReference>
<evidence type="ECO:0000313" key="1">
    <source>
        <dbReference type="EMBL" id="AZG77360.1"/>
    </source>
</evidence>
<dbReference type="AlphaFoldDB" id="A0A3G8M8G0"/>
<dbReference type="InterPro" id="IPR025683">
    <property type="entry name" value="Protein_beta"/>
</dbReference>
<evidence type="ECO:0000313" key="2">
    <source>
        <dbReference type="Proteomes" id="UP000273982"/>
    </source>
</evidence>
<dbReference type="Proteomes" id="UP000273982">
    <property type="component" value="Chromosome"/>
</dbReference>
<sequence>MIDSFTVEHYEHVSHRSFEDVVAAFEAELGVSKTARFQGRWPRRWTDSAATLATSSTSFTSGAGDGFSNADAFIARVANDPAVGPGNSTTWRQLNTTHHITQLVSDIAKVRGISIKKAPASEEVRFSLID</sequence>
<proteinExistence type="predicted"/>
<protein>
    <submittedName>
        <fullName evidence="1">Uncharacterized protein</fullName>
    </submittedName>
</protein>